<dbReference type="InterPro" id="IPR047911">
    <property type="entry name" value="Trm10_B_MTase_dom"/>
</dbReference>
<dbReference type="GO" id="GO:0005654">
    <property type="term" value="C:nucleoplasm"/>
    <property type="evidence" value="ECO:0007669"/>
    <property type="project" value="TreeGrafter"/>
</dbReference>
<evidence type="ECO:0000313" key="11">
    <source>
        <dbReference type="Proteomes" id="UP000085678"/>
    </source>
</evidence>
<gene>
    <name evidence="12" type="primary">LOC106162858</name>
</gene>
<feature type="region of interest" description="Disordered" evidence="9">
    <location>
        <begin position="317"/>
        <end position="355"/>
    </location>
</feature>
<dbReference type="GO" id="GO:0002939">
    <property type="term" value="P:tRNA N1-guanine methylation"/>
    <property type="evidence" value="ECO:0007669"/>
    <property type="project" value="TreeGrafter"/>
</dbReference>
<evidence type="ECO:0000313" key="12">
    <source>
        <dbReference type="RefSeq" id="XP_013395743.2"/>
    </source>
</evidence>
<keyword evidence="2" id="KW-0808">Transferase</keyword>
<evidence type="ECO:0000256" key="1">
    <source>
        <dbReference type="ARBA" id="ARBA00022603"/>
    </source>
</evidence>
<evidence type="ECO:0000256" key="7">
    <source>
        <dbReference type="ARBA" id="ARBA00035725"/>
    </source>
</evidence>
<dbReference type="OrthoDB" id="278300at2759"/>
<keyword evidence="11" id="KW-1185">Reference proteome</keyword>
<reference evidence="12" key="1">
    <citation type="submission" date="2025-08" db="UniProtKB">
        <authorList>
            <consortium name="RefSeq"/>
        </authorList>
    </citation>
    <scope>IDENTIFICATION</scope>
    <source>
        <tissue evidence="12">Gonads</tissue>
    </source>
</reference>
<keyword evidence="3" id="KW-0949">S-adenosyl-L-methionine</keyword>
<protein>
    <recommendedName>
        <fullName evidence="5">tRNA methyltransferase 10 homolog B</fullName>
    </recommendedName>
    <alternativeName>
        <fullName evidence="6">RNA (guanine-9-)-methyltransferase domain-containing protein 3</fullName>
    </alternativeName>
    <alternativeName>
        <fullName evidence="7">tRNA (guanine(9)-N(1))-methyltransferase TRMT10B</fullName>
    </alternativeName>
</protein>
<evidence type="ECO:0000256" key="9">
    <source>
        <dbReference type="SAM" id="MobiDB-lite"/>
    </source>
</evidence>
<dbReference type="KEGG" id="lak:106162858"/>
<keyword evidence="4" id="KW-0175">Coiled coil</keyword>
<evidence type="ECO:0000256" key="6">
    <source>
        <dbReference type="ARBA" id="ARBA00035712"/>
    </source>
</evidence>
<feature type="compositionally biased region" description="Basic residues" evidence="9">
    <location>
        <begin position="321"/>
        <end position="337"/>
    </location>
</feature>
<dbReference type="PANTHER" id="PTHR13563:SF19">
    <property type="entry name" value="TRNA METHYLTRANSFERASE 10 HOMOLOG B"/>
    <property type="match status" value="1"/>
</dbReference>
<keyword evidence="1 12" id="KW-0489">Methyltransferase</keyword>
<dbReference type="GO" id="GO:0000049">
    <property type="term" value="F:tRNA binding"/>
    <property type="evidence" value="ECO:0007669"/>
    <property type="project" value="TreeGrafter"/>
</dbReference>
<dbReference type="STRING" id="7574.A0A1S3IC44"/>
<evidence type="ECO:0000256" key="8">
    <source>
        <dbReference type="ARBA" id="ARBA00045240"/>
    </source>
</evidence>
<dbReference type="GeneID" id="106162858"/>
<dbReference type="RefSeq" id="XP_013395743.2">
    <property type="nucleotide sequence ID" value="XM_013540289.2"/>
</dbReference>
<evidence type="ECO:0000256" key="4">
    <source>
        <dbReference type="ARBA" id="ARBA00023054"/>
    </source>
</evidence>
<evidence type="ECO:0000256" key="3">
    <source>
        <dbReference type="ARBA" id="ARBA00022691"/>
    </source>
</evidence>
<proteinExistence type="predicted"/>
<sequence>MTKKQHDHHDRGPMIAWHHEKVPPQHGIISGKHHHSVEPQLSGHFNCYSIMTDGTVQAEGEQLREAEAEQVRIEGEQLRAEAEQVRIEGEQLRAEAEQVRIEGEQLRAEAEQVRIEGEQLRAEAEQVRIEGEQLRAEAEQVRIEGEQLRAEAEQVRIEGEQLRAEAEQVRIEGEQLRAEAEQVRIEGEQLRAEAEQVRIEGEQLRAEAEQVRIEGEQLRAEAEQVRIEGEQLRAEAEQVRIEGEQLRAEAEQVRIEGEQLRAEAEQVRIEGEQLKTEAEQLKADTDWVRRELLQRTGPGDEKRKHLNKSEKLRLRYERIQSQHKLKRKQKKEQKKQNRQQEASTEASSTCDSERLSKRDLKALTKKRCLQALETGQRVCVDLGLEQHMSDKEKSKLAQQLGRLYGSNRQSEDPMHIYFTNLNKDGVLYQECVRKNEGFENYMVDMTEKSHMELFKREDLVFLTPDGSTVLTGLDRNKVYVMGGLVDESPNKNITSSAAQTAGVQTARLPIDEYMTKGDQGTFSKILAVNQVFDILLKFQQTGDWRQALMAGVPQRTGFILKSDNIV</sequence>
<dbReference type="GO" id="GO:0008168">
    <property type="term" value="F:methyltransferase activity"/>
    <property type="evidence" value="ECO:0007669"/>
    <property type="project" value="UniProtKB-KW"/>
</dbReference>
<dbReference type="InParanoid" id="A0A1S3IC44"/>
<evidence type="ECO:0000256" key="2">
    <source>
        <dbReference type="ARBA" id="ARBA00022679"/>
    </source>
</evidence>
<dbReference type="InterPro" id="IPR028564">
    <property type="entry name" value="MT_TRM10-typ"/>
</dbReference>
<dbReference type="Proteomes" id="UP000085678">
    <property type="component" value="Unplaced"/>
</dbReference>
<dbReference type="Gene3D" id="3.40.1280.30">
    <property type="match status" value="1"/>
</dbReference>
<dbReference type="InterPro" id="IPR007356">
    <property type="entry name" value="tRNA_m1G_MeTrfase_euk"/>
</dbReference>
<feature type="domain" description="SAM-dependent MTase TRM10-type" evidence="10">
    <location>
        <begin position="364"/>
        <end position="559"/>
    </location>
</feature>
<dbReference type="InterPro" id="IPR038459">
    <property type="entry name" value="MT_TRM10-typ_sf"/>
</dbReference>
<dbReference type="AlphaFoldDB" id="A0A1S3IC44"/>
<dbReference type="PROSITE" id="PS51675">
    <property type="entry name" value="SAM_MT_TRM10"/>
    <property type="match status" value="1"/>
</dbReference>
<evidence type="ECO:0000256" key="5">
    <source>
        <dbReference type="ARBA" id="ARBA00035688"/>
    </source>
</evidence>
<organism evidence="11 12">
    <name type="scientific">Lingula anatina</name>
    <name type="common">Brachiopod</name>
    <name type="synonym">Lingula unguis</name>
    <dbReference type="NCBI Taxonomy" id="7574"/>
    <lineage>
        <taxon>Eukaryota</taxon>
        <taxon>Metazoa</taxon>
        <taxon>Spiralia</taxon>
        <taxon>Lophotrochozoa</taxon>
        <taxon>Brachiopoda</taxon>
        <taxon>Linguliformea</taxon>
        <taxon>Lingulata</taxon>
        <taxon>Lingulida</taxon>
        <taxon>Linguloidea</taxon>
        <taxon>Lingulidae</taxon>
        <taxon>Lingula</taxon>
    </lineage>
</organism>
<evidence type="ECO:0000259" key="10">
    <source>
        <dbReference type="PROSITE" id="PS51675"/>
    </source>
</evidence>
<name>A0A1S3IC44_LINAN</name>
<dbReference type="PANTHER" id="PTHR13563">
    <property type="entry name" value="TRNA (GUANINE-9-) METHYLTRANSFERASE"/>
    <property type="match status" value="1"/>
</dbReference>
<dbReference type="CDD" id="cd18100">
    <property type="entry name" value="Trm10euk_B"/>
    <property type="match status" value="1"/>
</dbReference>
<comment type="function">
    <text evidence="8">S-adenosyl-L-methionine-dependent guanine N(1)-methyltransferase that catalyzes the formation of N(1)-methylguanine at position 9 (m1G9) in tRNAs. Probably not able to catalyze formation of N(1)-methyladenine at position 9 (m1A9) in tRNAs.</text>
</comment>
<accession>A0A1S3IC44</accession>
<feature type="compositionally biased region" description="Polar residues" evidence="9">
    <location>
        <begin position="341"/>
        <end position="350"/>
    </location>
</feature>